<sequence>MKLLQEEYLQNECREKHSALISLAAIKQEAVDTKLAHVSALAAVEYKACSLQMDLANVTNTCMQNEQEVKMYKHKVEEMQGNLLSSCKDLQVAKINILQLQQEVCSLKCELEEKEKERISLKRKWDMQCKQLSRRIRQLQIEATHKCEEAVQKVKDKMEDRLQKQIQTHEETVQNMREAFEIQVLEKKAKDQLQFQTFEDFNKSQRKSSVQTTCSDLPFELFCPVSS</sequence>
<gene>
    <name evidence="2" type="ORF">CSSPTR1EN2_LOCUS3222</name>
</gene>
<dbReference type="EMBL" id="OZ019903">
    <property type="protein sequence ID" value="CAK9195935.1"/>
    <property type="molecule type" value="Genomic_DNA"/>
</dbReference>
<reference evidence="2" key="1">
    <citation type="submission" date="2024-02" db="EMBL/GenBank/DDBJ databases">
        <authorList>
            <consortium name="ELIXIR-Norway"/>
            <consortium name="Elixir Norway"/>
        </authorList>
    </citation>
    <scope>NUCLEOTIDE SEQUENCE</scope>
</reference>
<organism evidence="2 3">
    <name type="scientific">Sphagnum troendelagicum</name>
    <dbReference type="NCBI Taxonomy" id="128251"/>
    <lineage>
        <taxon>Eukaryota</taxon>
        <taxon>Viridiplantae</taxon>
        <taxon>Streptophyta</taxon>
        <taxon>Embryophyta</taxon>
        <taxon>Bryophyta</taxon>
        <taxon>Sphagnophytina</taxon>
        <taxon>Sphagnopsida</taxon>
        <taxon>Sphagnales</taxon>
        <taxon>Sphagnaceae</taxon>
        <taxon>Sphagnum</taxon>
    </lineage>
</organism>
<keyword evidence="1" id="KW-0175">Coiled coil</keyword>
<accession>A0ABP0TH65</accession>
<proteinExistence type="predicted"/>
<protein>
    <submittedName>
        <fullName evidence="2">Uncharacterized protein</fullName>
    </submittedName>
</protein>
<feature type="coiled-coil region" evidence="1">
    <location>
        <begin position="122"/>
        <end position="179"/>
    </location>
</feature>
<evidence type="ECO:0000313" key="3">
    <source>
        <dbReference type="Proteomes" id="UP001497512"/>
    </source>
</evidence>
<name>A0ABP0TH65_9BRYO</name>
<keyword evidence="3" id="KW-1185">Reference proteome</keyword>
<evidence type="ECO:0000313" key="2">
    <source>
        <dbReference type="EMBL" id="CAK9195935.1"/>
    </source>
</evidence>
<dbReference type="Proteomes" id="UP001497512">
    <property type="component" value="Chromosome 11"/>
</dbReference>
<evidence type="ECO:0000256" key="1">
    <source>
        <dbReference type="SAM" id="Coils"/>
    </source>
</evidence>